<dbReference type="AlphaFoldDB" id="A0AAV6LAV5"/>
<name>A0AAV6LAV5_9ERIC</name>
<gene>
    <name evidence="1" type="ORF">RHGRI_004784</name>
</gene>
<keyword evidence="2" id="KW-1185">Reference proteome</keyword>
<protein>
    <submittedName>
        <fullName evidence="1">Uncharacterized protein</fullName>
    </submittedName>
</protein>
<dbReference type="EMBL" id="JACTNZ010000002">
    <property type="protein sequence ID" value="KAG5561856.1"/>
    <property type="molecule type" value="Genomic_DNA"/>
</dbReference>
<dbReference type="Proteomes" id="UP000823749">
    <property type="component" value="Chromosome 2"/>
</dbReference>
<proteinExistence type="predicted"/>
<evidence type="ECO:0000313" key="1">
    <source>
        <dbReference type="EMBL" id="KAG5561856.1"/>
    </source>
</evidence>
<reference evidence="1" key="1">
    <citation type="submission" date="2020-08" db="EMBL/GenBank/DDBJ databases">
        <title>Plant Genome Project.</title>
        <authorList>
            <person name="Zhang R.-G."/>
        </authorList>
    </citation>
    <scope>NUCLEOTIDE SEQUENCE</scope>
    <source>
        <strain evidence="1">WSP0</strain>
        <tissue evidence="1">Leaf</tissue>
    </source>
</reference>
<accession>A0AAV6LAV5</accession>
<comment type="caution">
    <text evidence="1">The sequence shown here is derived from an EMBL/GenBank/DDBJ whole genome shotgun (WGS) entry which is preliminary data.</text>
</comment>
<sequence>MSYLLVKQPKHKDGLLKVVMMMKLSRVRDLHMSCLPPPWEWMKSLCEEEVVEMLEYVSRESYMKKILYRKMTPKGRKMRRLTLSPMEIKFWRGMEEER</sequence>
<evidence type="ECO:0000313" key="2">
    <source>
        <dbReference type="Proteomes" id="UP000823749"/>
    </source>
</evidence>
<organism evidence="1 2">
    <name type="scientific">Rhododendron griersonianum</name>
    <dbReference type="NCBI Taxonomy" id="479676"/>
    <lineage>
        <taxon>Eukaryota</taxon>
        <taxon>Viridiplantae</taxon>
        <taxon>Streptophyta</taxon>
        <taxon>Embryophyta</taxon>
        <taxon>Tracheophyta</taxon>
        <taxon>Spermatophyta</taxon>
        <taxon>Magnoliopsida</taxon>
        <taxon>eudicotyledons</taxon>
        <taxon>Gunneridae</taxon>
        <taxon>Pentapetalae</taxon>
        <taxon>asterids</taxon>
        <taxon>Ericales</taxon>
        <taxon>Ericaceae</taxon>
        <taxon>Ericoideae</taxon>
        <taxon>Rhodoreae</taxon>
        <taxon>Rhododendron</taxon>
    </lineage>
</organism>